<dbReference type="EMBL" id="CP027059">
    <property type="protein sequence ID" value="UQZ83904.1"/>
    <property type="molecule type" value="Genomic_DNA"/>
</dbReference>
<proteinExistence type="predicted"/>
<evidence type="ECO:0000313" key="1">
    <source>
        <dbReference type="EMBL" id="UQZ83904.1"/>
    </source>
</evidence>
<evidence type="ECO:0000313" key="2">
    <source>
        <dbReference type="Proteomes" id="UP001057134"/>
    </source>
</evidence>
<protein>
    <recommendedName>
        <fullName evidence="3">Transcriptional regulator</fullName>
    </recommendedName>
</protein>
<sequence>MPNMEDIDSHYIKQVLLNAFNQAGLREEDFFNLVRRNPNINKLDDLIAAITAEDKSKKNETIIYPDVIEVFKKYNGIVTATILKKNHINYYQLNKLEEMGMIIKLKRGLYALKDIRYIIDEIVEAALFVPKGVLCLYSALAHHELTTYTPSEYNFAISRKERKPSLPDYPPIRLFSYDDDTFDMGIETIDKEGHVIRIYDLERTICDIVKYRNKLDANVVKESLNNYSSSRKRNYAKLLKYAGKMRVKSILTNYLEVL</sequence>
<dbReference type="RefSeq" id="WP_249865874.1">
    <property type="nucleotide sequence ID" value="NZ_CP027059.1"/>
</dbReference>
<evidence type="ECO:0008006" key="3">
    <source>
        <dbReference type="Google" id="ProtNLM"/>
    </source>
</evidence>
<gene>
    <name evidence="1" type="ORF">SK3146_03111</name>
</gene>
<accession>A0ABY4RN66</accession>
<organism evidence="1 2">
    <name type="scientific">Paenibacillus konkukensis</name>
    <dbReference type="NCBI Taxonomy" id="2020716"/>
    <lineage>
        <taxon>Bacteria</taxon>
        <taxon>Bacillati</taxon>
        <taxon>Bacillota</taxon>
        <taxon>Bacilli</taxon>
        <taxon>Bacillales</taxon>
        <taxon>Paenibacillaceae</taxon>
        <taxon>Paenibacillus</taxon>
    </lineage>
</organism>
<reference evidence="1" key="2">
    <citation type="journal article" date="2021" name="J Anim Sci Technol">
        <title>Complete genome sequence of Paenibacillus konkukensis sp. nov. SK3146 as a potential probiotic strain.</title>
        <authorList>
            <person name="Jung H.I."/>
            <person name="Park S."/>
            <person name="Niu K.M."/>
            <person name="Lee S.W."/>
            <person name="Kothari D."/>
            <person name="Yi K.J."/>
            <person name="Kim S.K."/>
        </authorList>
    </citation>
    <scope>NUCLEOTIDE SEQUENCE</scope>
    <source>
        <strain evidence="1">SK3146</strain>
    </source>
</reference>
<dbReference type="Proteomes" id="UP001057134">
    <property type="component" value="Chromosome"/>
</dbReference>
<reference evidence="1" key="1">
    <citation type="submission" date="2018-02" db="EMBL/GenBank/DDBJ databases">
        <authorList>
            <person name="Kim S.-K."/>
            <person name="Jung H.-I."/>
            <person name="Lee S.-W."/>
        </authorList>
    </citation>
    <scope>NUCLEOTIDE SEQUENCE</scope>
    <source>
        <strain evidence="1">SK3146</strain>
    </source>
</reference>
<name>A0ABY4RN66_9BACL</name>
<keyword evidence="2" id="KW-1185">Reference proteome</keyword>